<name>A0A8H3LGM6_9GLOM</name>
<sequence>MGSVISLMNQLDDAPRHNNPQQHQTQYPLYTATRQSSYNMLISTEEESARQSYEQLRHERLKRERIKRKGHEQKQEVLETLKLKDGSEIHGEHDINKEISYQINTKEQNKDFKISLDIRQNVEYEDVRKKN</sequence>
<feature type="region of interest" description="Disordered" evidence="1">
    <location>
        <begin position="1"/>
        <end position="27"/>
    </location>
</feature>
<accession>A0A8H3LGM6</accession>
<protein>
    <submittedName>
        <fullName evidence="2">Uncharacterized protein</fullName>
    </submittedName>
</protein>
<feature type="compositionally biased region" description="Polar residues" evidence="1">
    <location>
        <begin position="18"/>
        <end position="27"/>
    </location>
</feature>
<reference evidence="2" key="1">
    <citation type="submission" date="2019-10" db="EMBL/GenBank/DDBJ databases">
        <title>Conservation and host-specific expression of non-tandemly repeated heterogenous ribosome RNA gene in arbuscular mycorrhizal fungi.</title>
        <authorList>
            <person name="Maeda T."/>
            <person name="Kobayashi Y."/>
            <person name="Nakagawa T."/>
            <person name="Ezawa T."/>
            <person name="Yamaguchi K."/>
            <person name="Bino T."/>
            <person name="Nishimoto Y."/>
            <person name="Shigenobu S."/>
            <person name="Kawaguchi M."/>
        </authorList>
    </citation>
    <scope>NUCLEOTIDE SEQUENCE</scope>
    <source>
        <strain evidence="2">HR1</strain>
    </source>
</reference>
<dbReference type="EMBL" id="BLAL01000176">
    <property type="protein sequence ID" value="GES88167.1"/>
    <property type="molecule type" value="Genomic_DNA"/>
</dbReference>
<evidence type="ECO:0000313" key="3">
    <source>
        <dbReference type="Proteomes" id="UP000615446"/>
    </source>
</evidence>
<evidence type="ECO:0000256" key="1">
    <source>
        <dbReference type="SAM" id="MobiDB-lite"/>
    </source>
</evidence>
<dbReference type="OrthoDB" id="10634541at2759"/>
<organism evidence="2 3">
    <name type="scientific">Rhizophagus clarus</name>
    <dbReference type="NCBI Taxonomy" id="94130"/>
    <lineage>
        <taxon>Eukaryota</taxon>
        <taxon>Fungi</taxon>
        <taxon>Fungi incertae sedis</taxon>
        <taxon>Mucoromycota</taxon>
        <taxon>Glomeromycotina</taxon>
        <taxon>Glomeromycetes</taxon>
        <taxon>Glomerales</taxon>
        <taxon>Glomeraceae</taxon>
        <taxon>Rhizophagus</taxon>
    </lineage>
</organism>
<dbReference type="AlphaFoldDB" id="A0A8H3LGM6"/>
<proteinExistence type="predicted"/>
<evidence type="ECO:0000313" key="2">
    <source>
        <dbReference type="EMBL" id="GES88167.1"/>
    </source>
</evidence>
<dbReference type="Proteomes" id="UP000615446">
    <property type="component" value="Unassembled WGS sequence"/>
</dbReference>
<gene>
    <name evidence="2" type="ORF">RCL2_001513700</name>
</gene>
<comment type="caution">
    <text evidence="2">The sequence shown here is derived from an EMBL/GenBank/DDBJ whole genome shotgun (WGS) entry which is preliminary data.</text>
</comment>